<keyword evidence="8 15" id="KW-0547">Nucleotide-binding</keyword>
<feature type="domain" description="Protein kinase" evidence="17">
    <location>
        <begin position="63"/>
        <end position="453"/>
    </location>
</feature>
<dbReference type="GO" id="GO:0005634">
    <property type="term" value="C:nucleus"/>
    <property type="evidence" value="ECO:0007669"/>
    <property type="project" value="TreeGrafter"/>
</dbReference>
<evidence type="ECO:0000256" key="12">
    <source>
        <dbReference type="ARBA" id="ARBA00033194"/>
    </source>
</evidence>
<dbReference type="PROSITE" id="PS00109">
    <property type="entry name" value="PROTEIN_KINASE_TYR"/>
    <property type="match status" value="1"/>
</dbReference>
<evidence type="ECO:0000256" key="7">
    <source>
        <dbReference type="ARBA" id="ARBA00022679"/>
    </source>
</evidence>
<dbReference type="EC" id="2.7.11.1" evidence="3"/>
<evidence type="ECO:0000256" key="4">
    <source>
        <dbReference type="ARBA" id="ARBA00013948"/>
    </source>
</evidence>
<dbReference type="SUPFAM" id="SSF56112">
    <property type="entry name" value="Protein kinase-like (PK-like)"/>
    <property type="match status" value="1"/>
</dbReference>
<dbReference type="Proteomes" id="UP000825890">
    <property type="component" value="Unassembled WGS sequence"/>
</dbReference>
<name>A0A9P3CRE3_9PEZI</name>
<dbReference type="GO" id="GO:0004674">
    <property type="term" value="F:protein serine/threonine kinase activity"/>
    <property type="evidence" value="ECO:0007669"/>
    <property type="project" value="UniProtKB-KW"/>
</dbReference>
<dbReference type="Pfam" id="PF00069">
    <property type="entry name" value="Pkinase"/>
    <property type="match status" value="1"/>
</dbReference>
<keyword evidence="19" id="KW-1185">Reference proteome</keyword>
<evidence type="ECO:0000256" key="15">
    <source>
        <dbReference type="PROSITE-ProRule" id="PRU10141"/>
    </source>
</evidence>
<feature type="region of interest" description="Disordered" evidence="16">
    <location>
        <begin position="468"/>
        <end position="538"/>
    </location>
</feature>
<dbReference type="EMBL" id="BOLY01000007">
    <property type="protein sequence ID" value="GIZ47554.1"/>
    <property type="molecule type" value="Genomic_DNA"/>
</dbReference>
<accession>A0A9P3CRE3</accession>
<evidence type="ECO:0000256" key="8">
    <source>
        <dbReference type="ARBA" id="ARBA00022741"/>
    </source>
</evidence>
<organism evidence="18 19">
    <name type="scientific">Cercospora kikuchii</name>
    <dbReference type="NCBI Taxonomy" id="84275"/>
    <lineage>
        <taxon>Eukaryota</taxon>
        <taxon>Fungi</taxon>
        <taxon>Dikarya</taxon>
        <taxon>Ascomycota</taxon>
        <taxon>Pezizomycotina</taxon>
        <taxon>Dothideomycetes</taxon>
        <taxon>Dothideomycetidae</taxon>
        <taxon>Mycosphaerellales</taxon>
        <taxon>Mycosphaerellaceae</taxon>
        <taxon>Cercospora</taxon>
    </lineage>
</organism>
<protein>
    <recommendedName>
        <fullName evidence="5">EKC/KEOPS complex subunit BUD32</fullName>
        <ecNumber evidence="3">2.7.11.1</ecNumber>
    </recommendedName>
    <alternativeName>
        <fullName evidence="11 12">Atypical Serine/threonine protein kinase BUD32</fullName>
    </alternativeName>
    <alternativeName>
        <fullName evidence="4">EKC/KEOPS complex subunit bud32</fullName>
    </alternativeName>
</protein>
<feature type="compositionally biased region" description="Polar residues" evidence="16">
    <location>
        <begin position="468"/>
        <end position="487"/>
    </location>
</feature>
<evidence type="ECO:0000256" key="13">
    <source>
        <dbReference type="ARBA" id="ARBA00047899"/>
    </source>
</evidence>
<dbReference type="PROSITE" id="PS50011">
    <property type="entry name" value="PROTEIN_KINASE_DOM"/>
    <property type="match status" value="1"/>
</dbReference>
<evidence type="ECO:0000256" key="9">
    <source>
        <dbReference type="ARBA" id="ARBA00022777"/>
    </source>
</evidence>
<reference evidence="18 19" key="1">
    <citation type="submission" date="2021-01" db="EMBL/GenBank/DDBJ databases">
        <title>Cercospora kikuchii MAFF 305040 whole genome shotgun sequence.</title>
        <authorList>
            <person name="Kashiwa T."/>
            <person name="Suzuki T."/>
        </authorList>
    </citation>
    <scope>NUCLEOTIDE SEQUENCE [LARGE SCALE GENOMIC DNA]</scope>
    <source>
        <strain evidence="18 19">MAFF 305040</strain>
    </source>
</reference>
<feature type="binding site" evidence="15">
    <location>
        <position position="94"/>
    </location>
    <ligand>
        <name>ATP</name>
        <dbReference type="ChEBI" id="CHEBI:30616"/>
    </ligand>
</feature>
<dbReference type="InterPro" id="IPR008266">
    <property type="entry name" value="Tyr_kinase_AS"/>
</dbReference>
<evidence type="ECO:0000256" key="1">
    <source>
        <dbReference type="ARBA" id="ARBA00003747"/>
    </source>
</evidence>
<dbReference type="InterPro" id="IPR017441">
    <property type="entry name" value="Protein_kinase_ATP_BS"/>
</dbReference>
<keyword evidence="6" id="KW-0723">Serine/threonine-protein kinase</keyword>
<dbReference type="OrthoDB" id="5979581at2759"/>
<dbReference type="Gene3D" id="1.10.510.10">
    <property type="entry name" value="Transferase(Phosphotransferase) domain 1"/>
    <property type="match status" value="1"/>
</dbReference>
<comment type="catalytic activity">
    <reaction evidence="14">
        <text>L-seryl-[protein] + ATP = O-phospho-L-seryl-[protein] + ADP + H(+)</text>
        <dbReference type="Rhea" id="RHEA:17989"/>
        <dbReference type="Rhea" id="RHEA-COMP:9863"/>
        <dbReference type="Rhea" id="RHEA-COMP:11604"/>
        <dbReference type="ChEBI" id="CHEBI:15378"/>
        <dbReference type="ChEBI" id="CHEBI:29999"/>
        <dbReference type="ChEBI" id="CHEBI:30616"/>
        <dbReference type="ChEBI" id="CHEBI:83421"/>
        <dbReference type="ChEBI" id="CHEBI:456216"/>
        <dbReference type="EC" id="2.7.11.1"/>
    </reaction>
</comment>
<dbReference type="AlphaFoldDB" id="A0A9P3CRE3"/>
<dbReference type="PANTHER" id="PTHR45646:SF11">
    <property type="entry name" value="SERINE_THREONINE-PROTEIN KINASE DOA"/>
    <property type="match status" value="1"/>
</dbReference>
<feature type="compositionally biased region" description="Polar residues" evidence="16">
    <location>
        <begin position="503"/>
        <end position="513"/>
    </location>
</feature>
<dbReference type="GeneID" id="68296217"/>
<comment type="function">
    <text evidence="1">Component of the EKC/KEOPS complex that is required for the formation of a threonylcarbamoyl group on adenosine at position 37 (t(6)A37) in tRNAs that read codons beginning with adenine. The complex is probably involved in the transfer of the threonylcarbamoyl moiety of threonylcarbamoyl-AMP (TC-AMP) to the N6 group of A37. BUD32 has ATPase activity in the context of the EKC/KEOPS complex and likely plays a supporting role to the catalytic subunit KAE1. The EKC/KEOPS complex also promotes both telomere uncapping and telomere elongation. The complex is required for efficient recruitment of transcriptional coactivators.</text>
</comment>
<comment type="caution">
    <text evidence="18">The sequence shown here is derived from an EMBL/GenBank/DDBJ whole genome shotgun (WGS) entry which is preliminary data.</text>
</comment>
<evidence type="ECO:0000256" key="6">
    <source>
        <dbReference type="ARBA" id="ARBA00022527"/>
    </source>
</evidence>
<evidence type="ECO:0000256" key="3">
    <source>
        <dbReference type="ARBA" id="ARBA00012513"/>
    </source>
</evidence>
<keyword evidence="10 15" id="KW-0067">ATP-binding</keyword>
<dbReference type="PROSITE" id="PS00107">
    <property type="entry name" value="PROTEIN_KINASE_ATP"/>
    <property type="match status" value="1"/>
</dbReference>
<sequence>MSTSSAPGDPMTPIYHTQEGDPRILAQLIIGGLGEGCESLYDYETGGHHPVHLEDLLGPQNRYRVIHKLGKGGFATVWLCRDTQDGPSRYVALKILMADYSQEDCPELRALELNNLLKHDSKGRQYVCLPLDNFRIEGPNGSHLCFVCPVLGPCASSRPAKFEHSKFSLRRFALQATQAVAALHEIGLCHGDLSASNILLRTIGYNELSEDELIETLGQPRREEVRTMGGDQHQNPSAPQYLVYPIDSTEMESKFLTGDACITDLGESFEVQEPPENLGIPISYRAPELLLGGKPGRGCDLWALGCILFEIRMGRQLFGTWDDDTGEYLHTVAMTLGKYPEPFWSNWEDRSDTLEEEADEQGRVVLTAEVLGRIVGHDTHSADGLAIEPRSLLEAIAPALFYDAAYKPRNPRKQASKISDEEAKLFADLLEKLLAYEPERRLSAQEASEHEWFKFSDEEQQETIVVPEQTNDQSMDIEQQTGVNEQPASAEEPELEVEAQEASPQGQITNQAAPSPMEIEQKPSEIEEGRRRMRRHSI</sequence>
<dbReference type="InterPro" id="IPR011009">
    <property type="entry name" value="Kinase-like_dom_sf"/>
</dbReference>
<evidence type="ECO:0000256" key="14">
    <source>
        <dbReference type="ARBA" id="ARBA00048679"/>
    </source>
</evidence>
<dbReference type="InterPro" id="IPR000719">
    <property type="entry name" value="Prot_kinase_dom"/>
</dbReference>
<keyword evidence="7" id="KW-0808">Transferase</keyword>
<evidence type="ECO:0000313" key="18">
    <source>
        <dbReference type="EMBL" id="GIZ47554.1"/>
    </source>
</evidence>
<dbReference type="PANTHER" id="PTHR45646">
    <property type="entry name" value="SERINE/THREONINE-PROTEIN KINASE DOA-RELATED"/>
    <property type="match status" value="1"/>
</dbReference>
<proteinExistence type="predicted"/>
<evidence type="ECO:0000259" key="17">
    <source>
        <dbReference type="PROSITE" id="PS50011"/>
    </source>
</evidence>
<comment type="catalytic activity">
    <reaction evidence="13">
        <text>L-threonyl-[protein] + ATP = O-phospho-L-threonyl-[protein] + ADP + H(+)</text>
        <dbReference type="Rhea" id="RHEA:46608"/>
        <dbReference type="Rhea" id="RHEA-COMP:11060"/>
        <dbReference type="Rhea" id="RHEA-COMP:11605"/>
        <dbReference type="ChEBI" id="CHEBI:15378"/>
        <dbReference type="ChEBI" id="CHEBI:30013"/>
        <dbReference type="ChEBI" id="CHEBI:30616"/>
        <dbReference type="ChEBI" id="CHEBI:61977"/>
        <dbReference type="ChEBI" id="CHEBI:456216"/>
        <dbReference type="EC" id="2.7.11.1"/>
    </reaction>
</comment>
<dbReference type="GO" id="GO:0005524">
    <property type="term" value="F:ATP binding"/>
    <property type="evidence" value="ECO:0007669"/>
    <property type="project" value="UniProtKB-UniRule"/>
</dbReference>
<evidence type="ECO:0000256" key="10">
    <source>
        <dbReference type="ARBA" id="ARBA00022840"/>
    </source>
</evidence>
<evidence type="ECO:0000256" key="2">
    <source>
        <dbReference type="ARBA" id="ARBA00011534"/>
    </source>
</evidence>
<comment type="subunit">
    <text evidence="2">Component of the EKC/KEOPS complex composed of at least BUD32, CGI121, GON7, KAE1 and PCC1; the whole complex dimerizes.</text>
</comment>
<dbReference type="GO" id="GO:0043484">
    <property type="term" value="P:regulation of RNA splicing"/>
    <property type="evidence" value="ECO:0007669"/>
    <property type="project" value="TreeGrafter"/>
</dbReference>
<keyword evidence="9" id="KW-0418">Kinase</keyword>
<feature type="compositionally biased region" description="Basic and acidic residues" evidence="16">
    <location>
        <begin position="519"/>
        <end position="530"/>
    </location>
</feature>
<dbReference type="InterPro" id="IPR051175">
    <property type="entry name" value="CLK_kinases"/>
</dbReference>
<evidence type="ECO:0000256" key="5">
    <source>
        <dbReference type="ARBA" id="ARBA00019973"/>
    </source>
</evidence>
<evidence type="ECO:0000313" key="19">
    <source>
        <dbReference type="Proteomes" id="UP000825890"/>
    </source>
</evidence>
<evidence type="ECO:0000256" key="11">
    <source>
        <dbReference type="ARBA" id="ARBA00030980"/>
    </source>
</evidence>
<dbReference type="Gene3D" id="3.30.200.20">
    <property type="entry name" value="Phosphorylase Kinase, domain 1"/>
    <property type="match status" value="1"/>
</dbReference>
<dbReference type="RefSeq" id="XP_044662041.1">
    <property type="nucleotide sequence ID" value="XM_044806106.1"/>
</dbReference>
<gene>
    <name evidence="18" type="ORF">CKM354_001064200</name>
</gene>
<evidence type="ECO:0000256" key="16">
    <source>
        <dbReference type="SAM" id="MobiDB-lite"/>
    </source>
</evidence>